<keyword evidence="2" id="KW-1185">Reference proteome</keyword>
<dbReference type="EMBL" id="LUCH01020106">
    <property type="protein sequence ID" value="KAF5394179.1"/>
    <property type="molecule type" value="Genomic_DNA"/>
</dbReference>
<evidence type="ECO:0000313" key="1">
    <source>
        <dbReference type="EMBL" id="KAF5394179.1"/>
    </source>
</evidence>
<dbReference type="OrthoDB" id="6267417at2759"/>
<protein>
    <submittedName>
        <fullName evidence="1">Uncharacterized protein</fullName>
    </submittedName>
</protein>
<accession>A0A8J4WCB5</accession>
<evidence type="ECO:0000313" key="2">
    <source>
        <dbReference type="Proteomes" id="UP000748531"/>
    </source>
</evidence>
<sequence length="146" mass="17048">MYPAPRLVSLRNRRMEQQLNRRHDATNRTFSLGQLILTKDYCDGVEKWTAGCILQQNDQVTYEVEVQSSIRVGHASHLRPSFQPVTVPYSRVIPLDILLDTFDLPQDASAATPNPPSICTPRRWRDRFRRQVMHMQVNPRQQSYEQ</sequence>
<reference evidence="1" key="1">
    <citation type="submission" date="2019-05" db="EMBL/GenBank/DDBJ databases">
        <title>Annotation for the trematode Paragonimus heterotremus.</title>
        <authorList>
            <person name="Choi Y.-J."/>
        </authorList>
    </citation>
    <scope>NUCLEOTIDE SEQUENCE</scope>
    <source>
        <strain evidence="1">LC</strain>
    </source>
</reference>
<organism evidence="1 2">
    <name type="scientific">Paragonimus heterotremus</name>
    <dbReference type="NCBI Taxonomy" id="100268"/>
    <lineage>
        <taxon>Eukaryota</taxon>
        <taxon>Metazoa</taxon>
        <taxon>Spiralia</taxon>
        <taxon>Lophotrochozoa</taxon>
        <taxon>Platyhelminthes</taxon>
        <taxon>Trematoda</taxon>
        <taxon>Digenea</taxon>
        <taxon>Plagiorchiida</taxon>
        <taxon>Troglotremata</taxon>
        <taxon>Troglotrematidae</taxon>
        <taxon>Paragonimus</taxon>
    </lineage>
</organism>
<gene>
    <name evidence="1" type="ORF">PHET_12101</name>
</gene>
<dbReference type="AlphaFoldDB" id="A0A8J4WCB5"/>
<comment type="caution">
    <text evidence="1">The sequence shown here is derived from an EMBL/GenBank/DDBJ whole genome shotgun (WGS) entry which is preliminary data.</text>
</comment>
<dbReference type="Proteomes" id="UP000748531">
    <property type="component" value="Unassembled WGS sequence"/>
</dbReference>
<proteinExistence type="predicted"/>
<name>A0A8J4WCB5_9TREM</name>